<dbReference type="STRING" id="419479.SAMN04488563_0294"/>
<evidence type="ECO:0000313" key="9">
    <source>
        <dbReference type="EMBL" id="SDU14620.1"/>
    </source>
</evidence>
<keyword evidence="2 7" id="KW-0813">Transport</keyword>
<dbReference type="PROSITE" id="PS50928">
    <property type="entry name" value="ABC_TM1"/>
    <property type="match status" value="1"/>
</dbReference>
<organism evidence="9 10">
    <name type="scientific">Jiangella alkaliphila</name>
    <dbReference type="NCBI Taxonomy" id="419479"/>
    <lineage>
        <taxon>Bacteria</taxon>
        <taxon>Bacillati</taxon>
        <taxon>Actinomycetota</taxon>
        <taxon>Actinomycetes</taxon>
        <taxon>Jiangellales</taxon>
        <taxon>Jiangellaceae</taxon>
        <taxon>Jiangella</taxon>
    </lineage>
</organism>
<dbReference type="InterPro" id="IPR000515">
    <property type="entry name" value="MetI-like"/>
</dbReference>
<evidence type="ECO:0000256" key="3">
    <source>
        <dbReference type="ARBA" id="ARBA00022475"/>
    </source>
</evidence>
<accession>A0A1H2G539</accession>
<gene>
    <name evidence="9" type="ORF">SAMN04488563_0294</name>
</gene>
<keyword evidence="4 7" id="KW-0812">Transmembrane</keyword>
<dbReference type="SUPFAM" id="SSF161098">
    <property type="entry name" value="MetI-like"/>
    <property type="match status" value="1"/>
</dbReference>
<dbReference type="AlphaFoldDB" id="A0A1H2G539"/>
<keyword evidence="10" id="KW-1185">Reference proteome</keyword>
<dbReference type="EMBL" id="LT629791">
    <property type="protein sequence ID" value="SDU14620.1"/>
    <property type="molecule type" value="Genomic_DNA"/>
</dbReference>
<keyword evidence="6 7" id="KW-0472">Membrane</keyword>
<feature type="transmembrane region" description="Helical" evidence="7">
    <location>
        <begin position="225"/>
        <end position="246"/>
    </location>
</feature>
<dbReference type="RefSeq" id="WP_046772870.1">
    <property type="nucleotide sequence ID" value="NZ_LBMC01000083.1"/>
</dbReference>
<evidence type="ECO:0000256" key="5">
    <source>
        <dbReference type="ARBA" id="ARBA00022989"/>
    </source>
</evidence>
<feature type="transmembrane region" description="Helical" evidence="7">
    <location>
        <begin position="71"/>
        <end position="104"/>
    </location>
</feature>
<evidence type="ECO:0000256" key="6">
    <source>
        <dbReference type="ARBA" id="ARBA00023136"/>
    </source>
</evidence>
<dbReference type="CDD" id="cd06261">
    <property type="entry name" value="TM_PBP2"/>
    <property type="match status" value="1"/>
</dbReference>
<feature type="transmembrane region" description="Helical" evidence="7">
    <location>
        <begin position="191"/>
        <end position="213"/>
    </location>
</feature>
<keyword evidence="3" id="KW-1003">Cell membrane</keyword>
<evidence type="ECO:0000256" key="4">
    <source>
        <dbReference type="ARBA" id="ARBA00022692"/>
    </source>
</evidence>
<sequence length="262" mass="27825">MSRRRTDAKYSLLLAGVVVTLLVFWQLAVTWLGLVEEAFLPPPTAVGAAFVDLLGDPEFWDAFVFSLQNLFAGLALAIVVGLAVGLVVGWFPVLHFTVAPFLWLLYSTPKVALAPLFILALGLGSASKIALAFLLAVFPILLNTMEGVETVNGSLIRAGRVFGFRGPALGLRIVLPATLPFALAGIQRGSALAFTGVVLGEFLGGAGGLGHRLEQVAFDFRMDEALAIVLVMVIVANGLLLAIAAARRRWAPWYDAGVRSIG</sequence>
<reference evidence="10" key="1">
    <citation type="submission" date="2016-10" db="EMBL/GenBank/DDBJ databases">
        <authorList>
            <person name="Varghese N."/>
            <person name="Submissions S."/>
        </authorList>
    </citation>
    <scope>NUCLEOTIDE SEQUENCE [LARGE SCALE GENOMIC DNA]</scope>
    <source>
        <strain evidence="10">DSM 45079</strain>
    </source>
</reference>
<protein>
    <submittedName>
        <fullName evidence="9">NitT/TauT family transport system permease protein</fullName>
    </submittedName>
</protein>
<feature type="domain" description="ABC transmembrane type-1" evidence="8">
    <location>
        <begin position="63"/>
        <end position="241"/>
    </location>
</feature>
<proteinExistence type="inferred from homology"/>
<dbReference type="OrthoDB" id="3173654at2"/>
<dbReference type="Pfam" id="PF00528">
    <property type="entry name" value="BPD_transp_1"/>
    <property type="match status" value="1"/>
</dbReference>
<comment type="similarity">
    <text evidence="7">Belongs to the binding-protein-dependent transport system permease family.</text>
</comment>
<evidence type="ECO:0000256" key="2">
    <source>
        <dbReference type="ARBA" id="ARBA00022448"/>
    </source>
</evidence>
<name>A0A1H2G539_9ACTN</name>
<dbReference type="Gene3D" id="1.10.3720.10">
    <property type="entry name" value="MetI-like"/>
    <property type="match status" value="1"/>
</dbReference>
<evidence type="ECO:0000259" key="8">
    <source>
        <dbReference type="PROSITE" id="PS50928"/>
    </source>
</evidence>
<dbReference type="Proteomes" id="UP000182977">
    <property type="component" value="Chromosome I"/>
</dbReference>
<keyword evidence="5 7" id="KW-1133">Transmembrane helix</keyword>
<feature type="transmembrane region" description="Helical" evidence="7">
    <location>
        <begin position="12"/>
        <end position="34"/>
    </location>
</feature>
<evidence type="ECO:0000256" key="7">
    <source>
        <dbReference type="RuleBase" id="RU363032"/>
    </source>
</evidence>
<dbReference type="GO" id="GO:0005886">
    <property type="term" value="C:plasma membrane"/>
    <property type="evidence" value="ECO:0007669"/>
    <property type="project" value="UniProtKB-SubCell"/>
</dbReference>
<evidence type="ECO:0000256" key="1">
    <source>
        <dbReference type="ARBA" id="ARBA00004651"/>
    </source>
</evidence>
<dbReference type="PANTHER" id="PTHR30151">
    <property type="entry name" value="ALKANE SULFONATE ABC TRANSPORTER-RELATED, MEMBRANE SUBUNIT"/>
    <property type="match status" value="1"/>
</dbReference>
<dbReference type="GO" id="GO:0055085">
    <property type="term" value="P:transmembrane transport"/>
    <property type="evidence" value="ECO:0007669"/>
    <property type="project" value="InterPro"/>
</dbReference>
<feature type="transmembrane region" description="Helical" evidence="7">
    <location>
        <begin position="162"/>
        <end position="184"/>
    </location>
</feature>
<evidence type="ECO:0000313" key="10">
    <source>
        <dbReference type="Proteomes" id="UP000182977"/>
    </source>
</evidence>
<dbReference type="InterPro" id="IPR035906">
    <property type="entry name" value="MetI-like_sf"/>
</dbReference>
<dbReference type="PANTHER" id="PTHR30151:SF0">
    <property type="entry name" value="ABC TRANSPORTER PERMEASE PROTEIN MJ0413-RELATED"/>
    <property type="match status" value="1"/>
</dbReference>
<comment type="subcellular location">
    <subcellularLocation>
        <location evidence="1 7">Cell membrane</location>
        <topology evidence="1 7">Multi-pass membrane protein</topology>
    </subcellularLocation>
</comment>